<gene>
    <name evidence="2" type="ORF">K461DRAFT_308940</name>
</gene>
<name>A0A9P4J7A3_9PEZI</name>
<proteinExistence type="predicted"/>
<feature type="compositionally biased region" description="Polar residues" evidence="1">
    <location>
        <begin position="56"/>
        <end position="70"/>
    </location>
</feature>
<feature type="region of interest" description="Disordered" evidence="1">
    <location>
        <begin position="56"/>
        <end position="165"/>
    </location>
</feature>
<dbReference type="AlphaFoldDB" id="A0A9P4J7A3"/>
<feature type="region of interest" description="Disordered" evidence="1">
    <location>
        <begin position="1"/>
        <end position="25"/>
    </location>
</feature>
<feature type="compositionally biased region" description="Basic residues" evidence="1">
    <location>
        <begin position="108"/>
        <end position="117"/>
    </location>
</feature>
<organism evidence="2 3">
    <name type="scientific">Myriangium duriaei CBS 260.36</name>
    <dbReference type="NCBI Taxonomy" id="1168546"/>
    <lineage>
        <taxon>Eukaryota</taxon>
        <taxon>Fungi</taxon>
        <taxon>Dikarya</taxon>
        <taxon>Ascomycota</taxon>
        <taxon>Pezizomycotina</taxon>
        <taxon>Dothideomycetes</taxon>
        <taxon>Dothideomycetidae</taxon>
        <taxon>Myriangiales</taxon>
        <taxon>Myriangiaceae</taxon>
        <taxon>Myriangium</taxon>
    </lineage>
</organism>
<evidence type="ECO:0000256" key="1">
    <source>
        <dbReference type="SAM" id="MobiDB-lite"/>
    </source>
</evidence>
<feature type="compositionally biased region" description="Basic residues" evidence="1">
    <location>
        <begin position="137"/>
        <end position="149"/>
    </location>
</feature>
<accession>A0A9P4J7A3</accession>
<sequence length="197" mass="21806">MTAPVSSMDPGQFCSGVGGVGDRKDTANSVACTIPDDHNAATPRLLKHEVCPSLGLNQSAKTFRSSTSRKVSYDKYNVPEDNPERAANTPPKVTGISEERYASEAKAPTKRSRRRTSKSISLSAGRPRKAYLPTQKSSRRRDHSKHHIVIRWQTEDEDADSESSDIISSYTTSARAEPYYNKYHRKRLASPIAHDSA</sequence>
<reference evidence="2" key="1">
    <citation type="journal article" date="2020" name="Stud. Mycol.">
        <title>101 Dothideomycetes genomes: a test case for predicting lifestyles and emergence of pathogens.</title>
        <authorList>
            <person name="Haridas S."/>
            <person name="Albert R."/>
            <person name="Binder M."/>
            <person name="Bloem J."/>
            <person name="Labutti K."/>
            <person name="Salamov A."/>
            <person name="Andreopoulos B."/>
            <person name="Baker S."/>
            <person name="Barry K."/>
            <person name="Bills G."/>
            <person name="Bluhm B."/>
            <person name="Cannon C."/>
            <person name="Castanera R."/>
            <person name="Culley D."/>
            <person name="Daum C."/>
            <person name="Ezra D."/>
            <person name="Gonzalez J."/>
            <person name="Henrissat B."/>
            <person name="Kuo A."/>
            <person name="Liang C."/>
            <person name="Lipzen A."/>
            <person name="Lutzoni F."/>
            <person name="Magnuson J."/>
            <person name="Mondo S."/>
            <person name="Nolan M."/>
            <person name="Ohm R."/>
            <person name="Pangilinan J."/>
            <person name="Park H.-J."/>
            <person name="Ramirez L."/>
            <person name="Alfaro M."/>
            <person name="Sun H."/>
            <person name="Tritt A."/>
            <person name="Yoshinaga Y."/>
            <person name="Zwiers L.-H."/>
            <person name="Turgeon B."/>
            <person name="Goodwin S."/>
            <person name="Spatafora J."/>
            <person name="Crous P."/>
            <person name="Grigoriev I."/>
        </authorList>
    </citation>
    <scope>NUCLEOTIDE SEQUENCE</scope>
    <source>
        <strain evidence="2">CBS 260.36</strain>
    </source>
</reference>
<dbReference type="Proteomes" id="UP000799439">
    <property type="component" value="Unassembled WGS sequence"/>
</dbReference>
<protein>
    <submittedName>
        <fullName evidence="2">Uncharacterized protein</fullName>
    </submittedName>
</protein>
<comment type="caution">
    <text evidence="2">The sequence shown here is derived from an EMBL/GenBank/DDBJ whole genome shotgun (WGS) entry which is preliminary data.</text>
</comment>
<keyword evidence="3" id="KW-1185">Reference proteome</keyword>
<dbReference type="EMBL" id="ML996081">
    <property type="protein sequence ID" value="KAF2156668.1"/>
    <property type="molecule type" value="Genomic_DNA"/>
</dbReference>
<evidence type="ECO:0000313" key="2">
    <source>
        <dbReference type="EMBL" id="KAF2156668.1"/>
    </source>
</evidence>
<evidence type="ECO:0000313" key="3">
    <source>
        <dbReference type="Proteomes" id="UP000799439"/>
    </source>
</evidence>